<dbReference type="PANTHER" id="PTHR45947:SF3">
    <property type="entry name" value="SULFOQUINOVOSYL TRANSFERASE SQD2"/>
    <property type="match status" value="1"/>
</dbReference>
<name>A0ABW5ZBA7_9FLAO</name>
<proteinExistence type="predicted"/>
<dbReference type="Proteomes" id="UP001597549">
    <property type="component" value="Unassembled WGS sequence"/>
</dbReference>
<dbReference type="PANTHER" id="PTHR45947">
    <property type="entry name" value="SULFOQUINOVOSYL TRANSFERASE SQD2"/>
    <property type="match status" value="1"/>
</dbReference>
<keyword evidence="4" id="KW-1185">Reference proteome</keyword>
<dbReference type="RefSeq" id="WP_379808610.1">
    <property type="nucleotide sequence ID" value="NZ_JBHUOL010000021.1"/>
</dbReference>
<dbReference type="EC" id="2.4.-.-" evidence="3"/>
<dbReference type="Gene3D" id="3.40.50.2000">
    <property type="entry name" value="Glycogen Phosphorylase B"/>
    <property type="match status" value="2"/>
</dbReference>
<reference evidence="4" key="1">
    <citation type="journal article" date="2019" name="Int. J. Syst. Evol. Microbiol.">
        <title>The Global Catalogue of Microorganisms (GCM) 10K type strain sequencing project: providing services to taxonomists for standard genome sequencing and annotation.</title>
        <authorList>
            <consortium name="The Broad Institute Genomics Platform"/>
            <consortium name="The Broad Institute Genome Sequencing Center for Infectious Disease"/>
            <person name="Wu L."/>
            <person name="Ma J."/>
        </authorList>
    </citation>
    <scope>NUCLEOTIDE SEQUENCE [LARGE SCALE GENOMIC DNA]</scope>
    <source>
        <strain evidence="4">KCTC 52644</strain>
    </source>
</reference>
<sequence>MELKIKKIAVLCDYHLSEKRVGGMDRFFWLFDAACKQLGHEVTWFFPNNERHCDYINFNSIAANGKSIEATFLEENQKFDLIFTHFLELCTPFYKQVKKQKLAKQIIAVDHNPRPFEGYPIKKRIQKKIKGWFYASYIDLFIGVSNYTVEAILKDFGQGLSSKTIVIYNGIEQQRFTKRRNRAKVKPTFLVACHLRFSKGIQDLIEAVYLVPTAIQSHIKIDVYGEGAYQIDLEKRIANKNLVANFIFKGSVSNLYDVYHKYDYLLQPTHMECFSLAILESLSANVPVITTPVGGNEEVIQNGKNGFIIPVQNPECLSQLIQQLYLGEKGIVEETYSLIEEQFSIERMVLDYCNLINK</sequence>
<comment type="caution">
    <text evidence="3">The sequence shown here is derived from an EMBL/GenBank/DDBJ whole genome shotgun (WGS) entry which is preliminary data.</text>
</comment>
<dbReference type="GO" id="GO:0016757">
    <property type="term" value="F:glycosyltransferase activity"/>
    <property type="evidence" value="ECO:0007669"/>
    <property type="project" value="UniProtKB-KW"/>
</dbReference>
<dbReference type="Pfam" id="PF00534">
    <property type="entry name" value="Glycos_transf_1"/>
    <property type="match status" value="1"/>
</dbReference>
<accession>A0ABW5ZBA7</accession>
<dbReference type="Pfam" id="PF13439">
    <property type="entry name" value="Glyco_transf_4"/>
    <property type="match status" value="1"/>
</dbReference>
<evidence type="ECO:0000313" key="3">
    <source>
        <dbReference type="EMBL" id="MFD2909775.1"/>
    </source>
</evidence>
<dbReference type="InterPro" id="IPR001296">
    <property type="entry name" value="Glyco_trans_1"/>
</dbReference>
<dbReference type="SUPFAM" id="SSF53756">
    <property type="entry name" value="UDP-Glycosyltransferase/glycogen phosphorylase"/>
    <property type="match status" value="1"/>
</dbReference>
<dbReference type="EMBL" id="JBHUOL010000021">
    <property type="protein sequence ID" value="MFD2909775.1"/>
    <property type="molecule type" value="Genomic_DNA"/>
</dbReference>
<protein>
    <submittedName>
        <fullName evidence="3">Glycosyltransferase family 4 protein</fullName>
        <ecNumber evidence="3">2.4.-.-</ecNumber>
    </submittedName>
</protein>
<dbReference type="InterPro" id="IPR050194">
    <property type="entry name" value="Glycosyltransferase_grp1"/>
</dbReference>
<keyword evidence="3" id="KW-0808">Transferase</keyword>
<evidence type="ECO:0000259" key="2">
    <source>
        <dbReference type="Pfam" id="PF13439"/>
    </source>
</evidence>
<evidence type="ECO:0000259" key="1">
    <source>
        <dbReference type="Pfam" id="PF00534"/>
    </source>
</evidence>
<organism evidence="3 4">
    <name type="scientific">Flavobacterium ardleyense</name>
    <dbReference type="NCBI Taxonomy" id="2038737"/>
    <lineage>
        <taxon>Bacteria</taxon>
        <taxon>Pseudomonadati</taxon>
        <taxon>Bacteroidota</taxon>
        <taxon>Flavobacteriia</taxon>
        <taxon>Flavobacteriales</taxon>
        <taxon>Flavobacteriaceae</taxon>
        <taxon>Flavobacterium</taxon>
    </lineage>
</organism>
<keyword evidence="3" id="KW-0328">Glycosyltransferase</keyword>
<evidence type="ECO:0000313" key="4">
    <source>
        <dbReference type="Proteomes" id="UP001597549"/>
    </source>
</evidence>
<feature type="domain" description="Glycosyl transferase family 1" evidence="1">
    <location>
        <begin position="177"/>
        <end position="328"/>
    </location>
</feature>
<dbReference type="InterPro" id="IPR028098">
    <property type="entry name" value="Glyco_trans_4-like_N"/>
</dbReference>
<gene>
    <name evidence="3" type="ORF">ACFSX9_13640</name>
</gene>
<dbReference type="CDD" id="cd03801">
    <property type="entry name" value="GT4_PimA-like"/>
    <property type="match status" value="1"/>
</dbReference>
<feature type="domain" description="Glycosyltransferase subfamily 4-like N-terminal" evidence="2">
    <location>
        <begin position="21"/>
        <end position="174"/>
    </location>
</feature>